<dbReference type="InterPro" id="IPR027749">
    <property type="entry name" value="TTLL12"/>
</dbReference>
<evidence type="ECO:0000313" key="2">
    <source>
        <dbReference type="EMBL" id="PNR52845.1"/>
    </source>
</evidence>
<dbReference type="SUPFAM" id="SSF56059">
    <property type="entry name" value="Glutathione synthetase ATP-binding domain-like"/>
    <property type="match status" value="1"/>
</dbReference>
<dbReference type="EnsemblPlants" id="Pp3c6_19960V3.2">
    <property type="protein sequence ID" value="Pp3c6_19960V3.2"/>
    <property type="gene ID" value="Pp3c6_19960"/>
</dbReference>
<dbReference type="PaxDb" id="3218-PP1S14_255V6.1"/>
<dbReference type="SUPFAM" id="SSF52047">
    <property type="entry name" value="RNI-like"/>
    <property type="match status" value="1"/>
</dbReference>
<organism evidence="2">
    <name type="scientific">Physcomitrium patens</name>
    <name type="common">Spreading-leaved earth moss</name>
    <name type="synonym">Physcomitrella patens</name>
    <dbReference type="NCBI Taxonomy" id="3218"/>
    <lineage>
        <taxon>Eukaryota</taxon>
        <taxon>Viridiplantae</taxon>
        <taxon>Streptophyta</taxon>
        <taxon>Embryophyta</taxon>
        <taxon>Bryophyta</taxon>
        <taxon>Bryophytina</taxon>
        <taxon>Bryopsida</taxon>
        <taxon>Funariidae</taxon>
        <taxon>Funariales</taxon>
        <taxon>Funariaceae</taxon>
        <taxon>Physcomitrium</taxon>
    </lineage>
</organism>
<dbReference type="Pfam" id="PF25556">
    <property type="entry name" value="SET_TTL"/>
    <property type="match status" value="2"/>
</dbReference>
<dbReference type="InterPro" id="IPR057954">
    <property type="entry name" value="SET_TTL12"/>
</dbReference>
<dbReference type="PANTHER" id="PTHR46088:SF1">
    <property type="entry name" value="TUBULIN--TYROSINE LIGASE-LIKE PROTEIN 12"/>
    <property type="match status" value="1"/>
</dbReference>
<evidence type="ECO:0000313" key="3">
    <source>
        <dbReference type="EnsemblPlants" id="Pp3c6_19960V3.1"/>
    </source>
</evidence>
<keyword evidence="4" id="KW-1185">Reference proteome</keyword>
<dbReference type="AlphaFoldDB" id="A0A2K1KGF1"/>
<reference evidence="3" key="3">
    <citation type="submission" date="2020-12" db="UniProtKB">
        <authorList>
            <consortium name="EnsemblPlants"/>
        </authorList>
    </citation>
    <scope>IDENTIFICATION</scope>
</reference>
<reference evidence="2 4" key="2">
    <citation type="journal article" date="2018" name="Plant J.">
        <title>The Physcomitrella patens chromosome-scale assembly reveals moss genome structure and evolution.</title>
        <authorList>
            <person name="Lang D."/>
            <person name="Ullrich K.K."/>
            <person name="Murat F."/>
            <person name="Fuchs J."/>
            <person name="Jenkins J."/>
            <person name="Haas F.B."/>
            <person name="Piednoel M."/>
            <person name="Gundlach H."/>
            <person name="Van Bel M."/>
            <person name="Meyberg R."/>
            <person name="Vives C."/>
            <person name="Morata J."/>
            <person name="Symeonidi A."/>
            <person name="Hiss M."/>
            <person name="Muchero W."/>
            <person name="Kamisugi Y."/>
            <person name="Saleh O."/>
            <person name="Blanc G."/>
            <person name="Decker E.L."/>
            <person name="van Gessel N."/>
            <person name="Grimwood J."/>
            <person name="Hayes R.D."/>
            <person name="Graham S.W."/>
            <person name="Gunter L.E."/>
            <person name="McDaniel S.F."/>
            <person name="Hoernstein S.N.W."/>
            <person name="Larsson A."/>
            <person name="Li F.W."/>
            <person name="Perroud P.F."/>
            <person name="Phillips J."/>
            <person name="Ranjan P."/>
            <person name="Rokshar D.S."/>
            <person name="Rothfels C.J."/>
            <person name="Schneider L."/>
            <person name="Shu S."/>
            <person name="Stevenson D.W."/>
            <person name="Thummler F."/>
            <person name="Tillich M."/>
            <person name="Villarreal Aguilar J.C."/>
            <person name="Widiez T."/>
            <person name="Wong G.K."/>
            <person name="Wymore A."/>
            <person name="Zhang Y."/>
            <person name="Zimmer A.D."/>
            <person name="Quatrano R.S."/>
            <person name="Mayer K.F.X."/>
            <person name="Goodstein D."/>
            <person name="Casacuberta J.M."/>
            <person name="Vandepoele K."/>
            <person name="Reski R."/>
            <person name="Cuming A.C."/>
            <person name="Tuskan G.A."/>
            <person name="Maumus F."/>
            <person name="Salse J."/>
            <person name="Schmutz J."/>
            <person name="Rensing S.A."/>
        </authorList>
    </citation>
    <scope>NUCLEOTIDE SEQUENCE [LARGE SCALE GENOMIC DNA]</scope>
    <source>
        <strain evidence="3 4">cv. Gransden 2004</strain>
    </source>
</reference>
<feature type="domain" description="Tubulin--tyrosine ligase-like protein 12 SET-like" evidence="1">
    <location>
        <begin position="376"/>
        <end position="481"/>
    </location>
</feature>
<dbReference type="Gramene" id="Pp3c6_19960V3.2">
    <property type="protein sequence ID" value="Pp3c6_19960V3.2"/>
    <property type="gene ID" value="Pp3c6_19960"/>
</dbReference>
<dbReference type="EMBL" id="ABEU02000006">
    <property type="protein sequence ID" value="PNR52845.1"/>
    <property type="molecule type" value="Genomic_DNA"/>
</dbReference>
<dbReference type="Gene3D" id="3.30.470.20">
    <property type="entry name" value="ATP-grasp fold, B domain"/>
    <property type="match status" value="1"/>
</dbReference>
<dbReference type="Proteomes" id="UP000006727">
    <property type="component" value="Chromosome 6"/>
</dbReference>
<protein>
    <recommendedName>
        <fullName evidence="1">Tubulin--tyrosine ligase-like protein 12 SET-like domain-containing protein</fullName>
    </recommendedName>
</protein>
<dbReference type="EnsemblPlants" id="Pp3c6_19960V3.1">
    <property type="protein sequence ID" value="Pp3c6_19960V3.1"/>
    <property type="gene ID" value="Pp3c6_19960"/>
</dbReference>
<dbReference type="Gene3D" id="3.80.10.10">
    <property type="entry name" value="Ribonuclease Inhibitor"/>
    <property type="match status" value="2"/>
</dbReference>
<dbReference type="GO" id="GO:0005737">
    <property type="term" value="C:cytoplasm"/>
    <property type="evidence" value="ECO:0000318"/>
    <property type="project" value="GO_Central"/>
</dbReference>
<sequence length="860" mass="97605">MKVQELEDFLEVHGALLASAGLPPSLHEKLFDKLSADVFDGGNFFEIEPVESGRQRRLVFSSQRLPKLGDVFLIDHAWSFRLTQARSQLEQIPGLVERMAALMCVADDVEEIDNVELEGTSDIESVILHIAAETEGRGEKTYWLELDDGNVTDEVLHKLNLSAKFPDLIGLSMWNNPLESVEEVMNTVAGLSKLRALWLNECPVASNKNDELQDALGRMLPHLEIYNRKLTNKYGLWAVGFCAGVFSANHPGHLFAEDQALEDVTSLDLSERDMQTFSPHVFNPEKLPNLTSLNLRGNPFANESAESLLATIQTLKSLKSLQVDIPGPLGNASSIAEALPFVLELNGRSRDKFLGEENNDTMSNLEPRLPMFSKEEPLIERVMSAMWQYINTYRLADEEKLDETPIWYVMDELGSALRHSDVPNFQVAPFMYLPDGTIQSAISYSLLWPVQDVSSGDECTRDYLFGIGEDRQRSSRLAAWFHIPSEVSNRHENAYDSHMSALKQPIVREPIAYNDPPTSSIFPQDGAFLSVFSDIPGISDFLTHPKFKLVEEPKEADIVWTHMQIDDEFRKAAGLQPQQYVNQFPSEECIVMKHNLAETMQKAYGTPSWLQPTYNMDLQLAALFGDFLQREENKQNNLWIVKPWNMARTIDTSIVGSLPALARLVETGPKIGQKYIEQPALYKGRKFDLRYIVLLRSLQPLEIFVCDVFWGRFSNNQYTLETNSLAEYETHFTVMNYGRTMNHLDTHSWVPEFEKEHNVKWQDIHRRVREVLRAVFEGAAAVHPEMKSPTSRAIYGVDIMLDASFQPKLLEVTYCPDCGRAAKYDVRNVLGDGELMKGSEFYNNVFSCLFLNELKNISPL</sequence>
<reference evidence="2 4" key="1">
    <citation type="journal article" date="2008" name="Science">
        <title>The Physcomitrella genome reveals evolutionary insights into the conquest of land by plants.</title>
        <authorList>
            <person name="Rensing S."/>
            <person name="Lang D."/>
            <person name="Zimmer A."/>
            <person name="Terry A."/>
            <person name="Salamov A."/>
            <person name="Shapiro H."/>
            <person name="Nishiyama T."/>
            <person name="Perroud P.-F."/>
            <person name="Lindquist E."/>
            <person name="Kamisugi Y."/>
            <person name="Tanahashi T."/>
            <person name="Sakakibara K."/>
            <person name="Fujita T."/>
            <person name="Oishi K."/>
            <person name="Shin-I T."/>
            <person name="Kuroki Y."/>
            <person name="Toyoda A."/>
            <person name="Suzuki Y."/>
            <person name="Hashimoto A."/>
            <person name="Yamaguchi K."/>
            <person name="Sugano A."/>
            <person name="Kohara Y."/>
            <person name="Fujiyama A."/>
            <person name="Anterola A."/>
            <person name="Aoki S."/>
            <person name="Ashton N."/>
            <person name="Barbazuk W.B."/>
            <person name="Barker E."/>
            <person name="Bennetzen J."/>
            <person name="Bezanilla M."/>
            <person name="Blankenship R."/>
            <person name="Cho S.H."/>
            <person name="Dutcher S."/>
            <person name="Estelle M."/>
            <person name="Fawcett J.A."/>
            <person name="Gundlach H."/>
            <person name="Hanada K."/>
            <person name="Heyl A."/>
            <person name="Hicks K.A."/>
            <person name="Hugh J."/>
            <person name="Lohr M."/>
            <person name="Mayer K."/>
            <person name="Melkozernov A."/>
            <person name="Murata T."/>
            <person name="Nelson D."/>
            <person name="Pils B."/>
            <person name="Prigge M."/>
            <person name="Reiss B."/>
            <person name="Renner T."/>
            <person name="Rombauts S."/>
            <person name="Rushton P."/>
            <person name="Sanderfoot A."/>
            <person name="Schween G."/>
            <person name="Shiu S.-H."/>
            <person name="Stueber K."/>
            <person name="Theodoulou F.L."/>
            <person name="Tu H."/>
            <person name="Van de Peer Y."/>
            <person name="Verrier P.J."/>
            <person name="Waters E."/>
            <person name="Wood A."/>
            <person name="Yang L."/>
            <person name="Cove D."/>
            <person name="Cuming A."/>
            <person name="Hasebe M."/>
            <person name="Lucas S."/>
            <person name="Mishler D.B."/>
            <person name="Reski R."/>
            <person name="Grigoriev I."/>
            <person name="Quatrano R.S."/>
            <person name="Boore J.L."/>
        </authorList>
    </citation>
    <scope>NUCLEOTIDE SEQUENCE [LARGE SCALE GENOMIC DNA]</scope>
    <source>
        <strain evidence="3 4">cv. Gransden 2004</strain>
    </source>
</reference>
<evidence type="ECO:0000313" key="4">
    <source>
        <dbReference type="Proteomes" id="UP000006727"/>
    </source>
</evidence>
<dbReference type="FunCoup" id="A0A2K1KGF1">
    <property type="interactions" value="3477"/>
</dbReference>
<dbReference type="Pfam" id="PF03133">
    <property type="entry name" value="TTL"/>
    <property type="match status" value="1"/>
</dbReference>
<gene>
    <name evidence="2" type="ORF">PHYPA_009220</name>
</gene>
<dbReference type="InParanoid" id="A0A2K1KGF1"/>
<dbReference type="InterPro" id="IPR004344">
    <property type="entry name" value="TTL/TTLL_fam"/>
</dbReference>
<dbReference type="Gramene" id="Pp3c6_19960V3.1">
    <property type="protein sequence ID" value="Pp3c6_19960V3.1"/>
    <property type="gene ID" value="Pp3c6_19960"/>
</dbReference>
<feature type="domain" description="Tubulin--tyrosine ligase-like protein 12 SET-like" evidence="1">
    <location>
        <begin position="70"/>
        <end position="109"/>
    </location>
</feature>
<dbReference type="InterPro" id="IPR032675">
    <property type="entry name" value="LRR_dom_sf"/>
</dbReference>
<dbReference type="STRING" id="3218.A0A2K1KGF1"/>
<dbReference type="PANTHER" id="PTHR46088">
    <property type="entry name" value="TUBULIN--TYROSINE LIGASE-LIKE PROTEIN 12"/>
    <property type="match status" value="1"/>
</dbReference>
<name>A0A2K1KGF1_PHYPA</name>
<dbReference type="PROSITE" id="PS51221">
    <property type="entry name" value="TTL"/>
    <property type="match status" value="1"/>
</dbReference>
<accession>A0A2K1KGF1</accession>
<evidence type="ECO:0000259" key="1">
    <source>
        <dbReference type="Pfam" id="PF25556"/>
    </source>
</evidence>
<proteinExistence type="predicted"/>